<protein>
    <submittedName>
        <fullName evidence="2">Uncharacterized protein</fullName>
    </submittedName>
</protein>
<sequence>MEELNLAKIKKLAAAKKYKEIDILISEVLKGDLTDKEKGAIYIFLASVYLKARQHFNNRYERALDQALSNWQEIEKRFNKMEEKTQTAMIKKKIAKL</sequence>
<name>A0A1G1XRM3_9BACT</name>
<organism evidence="2 3">
    <name type="scientific">Candidatus Buchananbacteria bacterium RBG_13_39_9</name>
    <dbReference type="NCBI Taxonomy" id="1797531"/>
    <lineage>
        <taxon>Bacteria</taxon>
        <taxon>Candidatus Buchananiibacteriota</taxon>
    </lineage>
</organism>
<evidence type="ECO:0000313" key="3">
    <source>
        <dbReference type="Proteomes" id="UP000176260"/>
    </source>
</evidence>
<evidence type="ECO:0000256" key="1">
    <source>
        <dbReference type="SAM" id="Coils"/>
    </source>
</evidence>
<proteinExistence type="predicted"/>
<dbReference type="Proteomes" id="UP000176260">
    <property type="component" value="Unassembled WGS sequence"/>
</dbReference>
<accession>A0A1G1XRM3</accession>
<evidence type="ECO:0000313" key="2">
    <source>
        <dbReference type="EMBL" id="OGY42723.1"/>
    </source>
</evidence>
<reference evidence="2 3" key="1">
    <citation type="journal article" date="2016" name="Nat. Commun.">
        <title>Thousands of microbial genomes shed light on interconnected biogeochemical processes in an aquifer system.</title>
        <authorList>
            <person name="Anantharaman K."/>
            <person name="Brown C.T."/>
            <person name="Hug L.A."/>
            <person name="Sharon I."/>
            <person name="Castelle C.J."/>
            <person name="Probst A.J."/>
            <person name="Thomas B.C."/>
            <person name="Singh A."/>
            <person name="Wilkins M.J."/>
            <person name="Karaoz U."/>
            <person name="Brodie E.L."/>
            <person name="Williams K.H."/>
            <person name="Hubbard S.S."/>
            <person name="Banfield J.F."/>
        </authorList>
    </citation>
    <scope>NUCLEOTIDE SEQUENCE [LARGE SCALE GENOMIC DNA]</scope>
</reference>
<keyword evidence="1" id="KW-0175">Coiled coil</keyword>
<gene>
    <name evidence="2" type="ORF">A2Y67_01530</name>
</gene>
<comment type="caution">
    <text evidence="2">The sequence shown here is derived from an EMBL/GenBank/DDBJ whole genome shotgun (WGS) entry which is preliminary data.</text>
</comment>
<dbReference type="EMBL" id="MHIA01000008">
    <property type="protein sequence ID" value="OGY42723.1"/>
    <property type="molecule type" value="Genomic_DNA"/>
</dbReference>
<feature type="coiled-coil region" evidence="1">
    <location>
        <begin position="57"/>
        <end position="84"/>
    </location>
</feature>
<dbReference type="AlphaFoldDB" id="A0A1G1XRM3"/>